<protein>
    <submittedName>
        <fullName evidence="1">Uncharacterized protein</fullName>
    </submittedName>
</protein>
<proteinExistence type="predicted"/>
<accession>A0A6G9ZFE0</accession>
<gene>
    <name evidence="1" type="ORF">F6W96_41555</name>
</gene>
<evidence type="ECO:0000313" key="2">
    <source>
        <dbReference type="Proteomes" id="UP000500953"/>
    </source>
</evidence>
<dbReference type="EMBL" id="CP046173">
    <property type="protein sequence ID" value="QIS23816.1"/>
    <property type="molecule type" value="Genomic_DNA"/>
</dbReference>
<reference evidence="1 2" key="1">
    <citation type="journal article" date="2019" name="ACS Chem. Biol.">
        <title>Identification and Mobilization of a Cryptic Antibiotic Biosynthesis Gene Locus from a Human-Pathogenic Nocardia Isolate.</title>
        <authorList>
            <person name="Herisse M."/>
            <person name="Ishida K."/>
            <person name="Porter J.L."/>
            <person name="Howden B."/>
            <person name="Hertweck C."/>
            <person name="Stinear T.P."/>
            <person name="Pidot S.J."/>
        </authorList>
    </citation>
    <scope>NUCLEOTIDE SEQUENCE [LARGE SCALE GENOMIC DNA]</scope>
    <source>
        <strain evidence="1 2">AUSMDU00012715</strain>
    </source>
</reference>
<organism evidence="1 2">
    <name type="scientific">Nocardia terpenica</name>
    <dbReference type="NCBI Taxonomy" id="455432"/>
    <lineage>
        <taxon>Bacteria</taxon>
        <taxon>Bacillati</taxon>
        <taxon>Actinomycetota</taxon>
        <taxon>Actinomycetes</taxon>
        <taxon>Mycobacteriales</taxon>
        <taxon>Nocardiaceae</taxon>
        <taxon>Nocardia</taxon>
    </lineage>
</organism>
<evidence type="ECO:0000313" key="1">
    <source>
        <dbReference type="EMBL" id="QIS23816.1"/>
    </source>
</evidence>
<dbReference type="Proteomes" id="UP000500953">
    <property type="component" value="Chromosome"/>
</dbReference>
<name>A0A6G9ZFE0_9NOCA</name>
<dbReference type="AlphaFoldDB" id="A0A6G9ZFE0"/>
<dbReference type="RefSeq" id="WP_167491128.1">
    <property type="nucleotide sequence ID" value="NZ_CP046173.1"/>
</dbReference>
<sequence length="75" mass="8084">MSAQGQVYGPRTITKVYQVSVPAVLLHKVGLDKYSQVCFAVSEEDPAMICMFAADRTQVGPVPDDGDQLPSTVAR</sequence>